<feature type="compositionally biased region" description="Polar residues" evidence="1">
    <location>
        <begin position="133"/>
        <end position="143"/>
    </location>
</feature>
<accession>A0A6J5QVZ9</accession>
<feature type="region of interest" description="Disordered" evidence="1">
    <location>
        <begin position="133"/>
        <end position="178"/>
    </location>
</feature>
<sequence length="321" mass="31334">MPAIPIIIYMAVEVAAEYVIADVIAAAVADTVLASSAGIITAGAAGAVGGAASAAATGGDVGEGALFGAAGSAAGTYVGGEVGSALQGKVDPSTAKALSGAASGATGAAVRGGDIGKSALIGGVAPLINDAITSGSPAGTPTTDPYARGDISTTGMDEPGYEAPPDQGGVPTPPEASFDPSLPPAQRMDEVLTTAERDNLMMNFTGLSPKMPKPTSPVTSKDLADPTVDNAPPPDKKSDYTGEISTLLRSLFRKDSGSGSGVRGGASGYELGGGSTGPGSAALAGALRTDAGAPIFGGEKKGKKRNVWNIESLRTKDETGA</sequence>
<feature type="compositionally biased region" description="Gly residues" evidence="1">
    <location>
        <begin position="258"/>
        <end position="277"/>
    </location>
</feature>
<evidence type="ECO:0000313" key="2">
    <source>
        <dbReference type="EMBL" id="CAB4188643.1"/>
    </source>
</evidence>
<dbReference type="EMBL" id="LR797128">
    <property type="protein sequence ID" value="CAB4188643.1"/>
    <property type="molecule type" value="Genomic_DNA"/>
</dbReference>
<feature type="region of interest" description="Disordered" evidence="1">
    <location>
        <begin position="205"/>
        <end position="241"/>
    </location>
</feature>
<protein>
    <submittedName>
        <fullName evidence="2">Uncharacterized protein</fullName>
    </submittedName>
</protein>
<organism evidence="2">
    <name type="scientific">uncultured Caudovirales phage</name>
    <dbReference type="NCBI Taxonomy" id="2100421"/>
    <lineage>
        <taxon>Viruses</taxon>
        <taxon>Duplodnaviria</taxon>
        <taxon>Heunggongvirae</taxon>
        <taxon>Uroviricota</taxon>
        <taxon>Caudoviricetes</taxon>
        <taxon>Peduoviridae</taxon>
        <taxon>Maltschvirus</taxon>
        <taxon>Maltschvirus maltsch</taxon>
    </lineage>
</organism>
<gene>
    <name evidence="2" type="ORF">UFOVP1174_55</name>
</gene>
<proteinExistence type="predicted"/>
<name>A0A6J5QVZ9_9CAUD</name>
<reference evidence="2" key="1">
    <citation type="submission" date="2020-05" db="EMBL/GenBank/DDBJ databases">
        <authorList>
            <person name="Chiriac C."/>
            <person name="Salcher M."/>
            <person name="Ghai R."/>
            <person name="Kavagutti S V."/>
        </authorList>
    </citation>
    <scope>NUCLEOTIDE SEQUENCE</scope>
</reference>
<evidence type="ECO:0000256" key="1">
    <source>
        <dbReference type="SAM" id="MobiDB-lite"/>
    </source>
</evidence>
<feature type="region of interest" description="Disordered" evidence="1">
    <location>
        <begin position="254"/>
        <end position="278"/>
    </location>
</feature>